<feature type="region of interest" description="Disordered" evidence="1">
    <location>
        <begin position="155"/>
        <end position="318"/>
    </location>
</feature>
<gene>
    <name evidence="2" type="ORF">NQ314_009474</name>
</gene>
<proteinExistence type="predicted"/>
<feature type="compositionally biased region" description="Polar residues" evidence="1">
    <location>
        <begin position="961"/>
        <end position="994"/>
    </location>
</feature>
<feature type="region of interest" description="Disordered" evidence="1">
    <location>
        <begin position="873"/>
        <end position="909"/>
    </location>
</feature>
<feature type="compositionally biased region" description="Polar residues" evidence="1">
    <location>
        <begin position="1159"/>
        <end position="1171"/>
    </location>
</feature>
<feature type="region of interest" description="Disordered" evidence="1">
    <location>
        <begin position="1103"/>
        <end position="1173"/>
    </location>
</feature>
<dbReference type="PANTHER" id="PTHR10068">
    <property type="entry name" value="BONE MARROW PROTEOGLYCAN"/>
    <property type="match status" value="1"/>
</dbReference>
<dbReference type="PANTHER" id="PTHR10068:SF14">
    <property type="entry name" value="CELL WALL ADHESIN EAP1"/>
    <property type="match status" value="1"/>
</dbReference>
<dbReference type="EMBL" id="JANEYF010002592">
    <property type="protein sequence ID" value="KAJ8944468.1"/>
    <property type="molecule type" value="Genomic_DNA"/>
</dbReference>
<feature type="compositionally biased region" description="Gly residues" evidence="1">
    <location>
        <begin position="193"/>
        <end position="206"/>
    </location>
</feature>
<feature type="compositionally biased region" description="Gly residues" evidence="1">
    <location>
        <begin position="240"/>
        <end position="285"/>
    </location>
</feature>
<protein>
    <submittedName>
        <fullName evidence="2">Uncharacterized protein</fullName>
    </submittedName>
</protein>
<feature type="compositionally biased region" description="Polar residues" evidence="1">
    <location>
        <begin position="1103"/>
        <end position="1130"/>
    </location>
</feature>
<feature type="compositionally biased region" description="Polar residues" evidence="1">
    <location>
        <begin position="1007"/>
        <end position="1016"/>
    </location>
</feature>
<name>A0AAV8Y0M8_9CUCU</name>
<reference evidence="2" key="1">
    <citation type="journal article" date="2023" name="Insect Mol. Biol.">
        <title>Genome sequencing provides insights into the evolution of gene families encoding plant cell wall-degrading enzymes in longhorned beetles.</title>
        <authorList>
            <person name="Shin N.R."/>
            <person name="Okamura Y."/>
            <person name="Kirsch R."/>
            <person name="Pauchet Y."/>
        </authorList>
    </citation>
    <scope>NUCLEOTIDE SEQUENCE</scope>
    <source>
        <strain evidence="2">RBIC_L_NR</strain>
    </source>
</reference>
<comment type="caution">
    <text evidence="2">The sequence shown here is derived from an EMBL/GenBank/DDBJ whole genome shotgun (WGS) entry which is preliminary data.</text>
</comment>
<accession>A0AAV8Y0M8</accession>
<evidence type="ECO:0000313" key="3">
    <source>
        <dbReference type="Proteomes" id="UP001162156"/>
    </source>
</evidence>
<feature type="compositionally biased region" description="Low complexity" evidence="1">
    <location>
        <begin position="883"/>
        <end position="892"/>
    </location>
</feature>
<feature type="compositionally biased region" description="Polar residues" evidence="1">
    <location>
        <begin position="893"/>
        <end position="909"/>
    </location>
</feature>
<feature type="region of interest" description="Disordered" evidence="1">
    <location>
        <begin position="923"/>
        <end position="1016"/>
    </location>
</feature>
<sequence length="1363" mass="139819">MPHTLFLLFQTWRLAGQRITEFCKGFPTYLIKDIANEDQNYDAYMNDLPIADNVLNRRRKRSTRHYFKGRVRGQTQSQYLNIGTYISGGNNGMGQAQSQTLHFGCEDCYGPGYGEPSGYDHEQTIGYGQGRLGQKFPEPIIQARPDEVRRPHTGTQYEVPERGGPGHIGEEYGQFGQRPGQNGEKPLQAGIAGQIGGGSGGVGDIGRGSEQNGGRPGQSGSAGQINGGLGGVGDIDRGTGKYGGNGHINGGQYGGDISGGQIGGTSQTGGRNGHVGGSAEAGGDLGQPIRGNGQIGRDHDQISGGYVRGPAETSGDLGQPIGGNGQIGRGNGRNGGGYGQNGGGPGLINAGTGTPSGVNGLTGGGLGQPGGIRGQNGGGLGHIGGGPIQTGGGPGQYGQGTSQIAKIPDHLGGISGPNGELGSGGQPITSHGPIGPGQVGGPSPGGVLQGTGLTEFGQAGRPGQNGDFGVSGITGSPGQNGGAVRPTAGGVGKMGQVIDLGESITRPTQHGGLFGGQLAGDYQSNLGHSGRFHGKFSGQYEAVGTPYTGYRKPVIAAGQPGYTGQAEVGLQPTHHLEGYGLAGKPSVTGIQPGFGGAQTSYPSGYDSQSKVQRPITGGSGSAIYPSGYESTNGYQPRPNYGALRPSQGPNGHVGVGLEYAGLPGSSYQPVGQAYGPQQVTEQYGVQGIPGQYQNGLHGVQTFPSGPGQTGFQPSPTGNGVHIGIGNGGMQLGYGNQPDAGTVLKPGVQGGSGFQPGIGVSGIPVSPESQVPGHGRLPEYTGQNGVGQGLGGYEVQPGIGGTGQYVPGVPNYGTGSQPGQTGYIDQQGVGRIGQYGTTNANHYPGTGVEGVPIQYTDRRYPGTIEQGTGSRITESAQEFDDSDSQVQTSVQQTGNGTHAQAQAQGTYNGGTAQSQVSGIYSGSGSFSASAGSDDGKRGAQTQVAGGKDGAQSSAQGKGGLGQSQAQVILSSETGDTLSSAQTGGFSHDTQSQVQASEKGGMADAQANGAGSTSSQAQIGFTPYDEHEEDNQTIPFRGGGTAGAQSGSYSGITQAQIQGKFRYGIKYTGAAQAGSGGIINGRNQTIKPGPFKPIDLTLFAGQNEKSQSHVQDQVSTIQTNQKLKDSTLSPIQESTELNSNEEENEEEYEEEDDYDRETETPATRSIITQSSENQRQHIIIDPLEDLDATVHQSRGVFPSAGTILQPGQTIPGSPGYKIPLGFRGTVKSISNGRNTYAIGKNSQAQSVTLSPGSGRIIYKRPVYAVSSNTHFRNGQYGYGSGYTYQPAYQPVQYLLKNGKVLPNFVSVSKSETGSKNLYTGKKTPSIYYTQSSTCGIFTNHCVFNAGKKTCFPKIKTNADGTIMGC</sequence>
<organism evidence="2 3">
    <name type="scientific">Rhamnusium bicolor</name>
    <dbReference type="NCBI Taxonomy" id="1586634"/>
    <lineage>
        <taxon>Eukaryota</taxon>
        <taxon>Metazoa</taxon>
        <taxon>Ecdysozoa</taxon>
        <taxon>Arthropoda</taxon>
        <taxon>Hexapoda</taxon>
        <taxon>Insecta</taxon>
        <taxon>Pterygota</taxon>
        <taxon>Neoptera</taxon>
        <taxon>Endopterygota</taxon>
        <taxon>Coleoptera</taxon>
        <taxon>Polyphaga</taxon>
        <taxon>Cucujiformia</taxon>
        <taxon>Chrysomeloidea</taxon>
        <taxon>Cerambycidae</taxon>
        <taxon>Lepturinae</taxon>
        <taxon>Rhagiini</taxon>
        <taxon>Rhamnusium</taxon>
    </lineage>
</organism>
<feature type="region of interest" description="Disordered" evidence="1">
    <location>
        <begin position="1026"/>
        <end position="1045"/>
    </location>
</feature>
<dbReference type="Proteomes" id="UP001162156">
    <property type="component" value="Unassembled WGS sequence"/>
</dbReference>
<feature type="compositionally biased region" description="Acidic residues" evidence="1">
    <location>
        <begin position="1137"/>
        <end position="1154"/>
    </location>
</feature>
<evidence type="ECO:0000256" key="1">
    <source>
        <dbReference type="SAM" id="MobiDB-lite"/>
    </source>
</evidence>
<evidence type="ECO:0000313" key="2">
    <source>
        <dbReference type="EMBL" id="KAJ8944468.1"/>
    </source>
</evidence>
<keyword evidence="3" id="KW-1185">Reference proteome</keyword>